<dbReference type="EMBL" id="JALPTH010000008">
    <property type="protein sequence ID" value="MCK8677986.1"/>
    <property type="molecule type" value="Genomic_DNA"/>
</dbReference>
<accession>A0ABT0I9J0</accession>
<evidence type="ECO:0000313" key="2">
    <source>
        <dbReference type="Proteomes" id="UP001522868"/>
    </source>
</evidence>
<dbReference type="Proteomes" id="UP001522868">
    <property type="component" value="Unassembled WGS sequence"/>
</dbReference>
<proteinExistence type="predicted"/>
<keyword evidence="2" id="KW-1185">Reference proteome</keyword>
<gene>
    <name evidence="1" type="ORF">M1O15_11385</name>
</gene>
<comment type="caution">
    <text evidence="1">The sequence shown here is derived from an EMBL/GenBank/DDBJ whole genome shotgun (WGS) entry which is preliminary data.</text>
</comment>
<reference evidence="1 2" key="1">
    <citation type="submission" date="2022-04" db="EMBL/GenBank/DDBJ databases">
        <title>Streptomyces sp. nov. LCR6-01 isolated from Lichen of Dirinaria sp.</title>
        <authorList>
            <person name="Kanchanasin P."/>
            <person name="Tanasupawat S."/>
            <person name="Phongsopitanun W."/>
        </authorList>
    </citation>
    <scope>NUCLEOTIDE SEQUENCE [LARGE SCALE GENOMIC DNA]</scope>
    <source>
        <strain evidence="1 2">LCR6-01</strain>
    </source>
</reference>
<protein>
    <submittedName>
        <fullName evidence="1">Uncharacterized protein</fullName>
    </submittedName>
</protein>
<organism evidence="1 2">
    <name type="scientific">Streptomyces lichenis</name>
    <dbReference type="NCBI Taxonomy" id="2306967"/>
    <lineage>
        <taxon>Bacteria</taxon>
        <taxon>Bacillati</taxon>
        <taxon>Actinomycetota</taxon>
        <taxon>Actinomycetes</taxon>
        <taxon>Kitasatosporales</taxon>
        <taxon>Streptomycetaceae</taxon>
        <taxon>Streptomyces</taxon>
    </lineage>
</organism>
<dbReference type="RefSeq" id="WP_248633444.1">
    <property type="nucleotide sequence ID" value="NZ_JALPTH010000008.1"/>
</dbReference>
<sequence length="278" mass="29421">MPYRLHDDLVTSVSALRRALSAAGIGCPSPSLDEDERTEGAHVTSIRYLGGPDAARMADVLAAGQRDRPADRSRTADPAAVVYPSLDRAVAARKALHGVLAEMGVGGLSGVEISGRTQRPVMHLEHLDHGGITRLVSALRADIRPYDHAAKALEKAVRAAELDDFPVPDVNGLRIRLGHVSVATAARLATLLGADPLPGDLAEVPDWPEADAVMDRLVATVKEVTDGGFMDAQLHPNCEMCGHLPTIELGDLSHEVATGLAEALRRSASDQLRITGEA</sequence>
<evidence type="ECO:0000313" key="1">
    <source>
        <dbReference type="EMBL" id="MCK8677986.1"/>
    </source>
</evidence>
<name>A0ABT0I9J0_9ACTN</name>